<dbReference type="Proteomes" id="UP001652600">
    <property type="component" value="Chromosome 6"/>
</dbReference>
<organism evidence="2 3">
    <name type="scientific">Cucumis melo</name>
    <name type="common">Muskmelon</name>
    <dbReference type="NCBI Taxonomy" id="3656"/>
    <lineage>
        <taxon>Eukaryota</taxon>
        <taxon>Viridiplantae</taxon>
        <taxon>Streptophyta</taxon>
        <taxon>Embryophyta</taxon>
        <taxon>Tracheophyta</taxon>
        <taxon>Spermatophyta</taxon>
        <taxon>Magnoliopsida</taxon>
        <taxon>eudicotyledons</taxon>
        <taxon>Gunneridae</taxon>
        <taxon>Pentapetalae</taxon>
        <taxon>rosids</taxon>
        <taxon>fabids</taxon>
        <taxon>Cucurbitales</taxon>
        <taxon>Cucurbitaceae</taxon>
        <taxon>Benincaseae</taxon>
        <taxon>Cucumis</taxon>
    </lineage>
</organism>
<name>A0ABM3KV90_CUCME</name>
<evidence type="ECO:0000313" key="2">
    <source>
        <dbReference type="Proteomes" id="UP001652600"/>
    </source>
</evidence>
<dbReference type="GeneID" id="127149791"/>
<protein>
    <submittedName>
        <fullName evidence="3">Uncharacterized protein LOC127149791</fullName>
    </submittedName>
</protein>
<keyword evidence="1" id="KW-0175">Coiled coil</keyword>
<feature type="coiled-coil region" evidence="1">
    <location>
        <begin position="215"/>
        <end position="256"/>
    </location>
</feature>
<reference evidence="3" key="1">
    <citation type="submission" date="2025-08" db="UniProtKB">
        <authorList>
            <consortium name="RefSeq"/>
        </authorList>
    </citation>
    <scope>IDENTIFICATION</scope>
    <source>
        <tissue evidence="3">Stem</tissue>
    </source>
</reference>
<dbReference type="RefSeq" id="XP_050941684.1">
    <property type="nucleotide sequence ID" value="XM_051085727.1"/>
</dbReference>
<sequence length="281" mass="32639">MEKQSLLCLTDTSSSDSPLHSSTIHTTHSDINKKMKAIVTLLEEDGHYRNRNLEIKYMLEEYNKTYQALAEKYDCLKFIIVNTLYSSLSSPSDAEIFQCNFDSPDMKSAAIDDNQKYKYDIFRKEFLTKLRDELVVSSKLCSQNSEKIVEVSAHTMNGRIMGHAEIDKTETKINELDIRRVKDVHPSVAIDRWESRWNELNSQVTMLMEENLHHQEELTRRNNEKREAIKELHQQIQSLMSENRALQSSLRFTKEKSKPYRSPISRLAAAISNKLLMRGCS</sequence>
<proteinExistence type="predicted"/>
<keyword evidence="2" id="KW-1185">Reference proteome</keyword>
<evidence type="ECO:0000256" key="1">
    <source>
        <dbReference type="SAM" id="Coils"/>
    </source>
</evidence>
<accession>A0ABM3KV90</accession>
<evidence type="ECO:0000313" key="3">
    <source>
        <dbReference type="RefSeq" id="XP_050941684.1"/>
    </source>
</evidence>
<gene>
    <name evidence="3" type="primary">LOC127149791</name>
</gene>